<reference evidence="1 2" key="1">
    <citation type="submission" date="2020-01" db="EMBL/GenBank/DDBJ databases">
        <title>Insect and environment-associated Actinomycetes.</title>
        <authorList>
            <person name="Currrie C."/>
            <person name="Chevrette M."/>
            <person name="Carlson C."/>
            <person name="Stubbendieck R."/>
            <person name="Wendt-Pienkowski E."/>
        </authorList>
    </citation>
    <scope>NUCLEOTIDE SEQUENCE [LARGE SCALE GENOMIC DNA]</scope>
    <source>
        <strain evidence="1 2">SID7590</strain>
    </source>
</reference>
<dbReference type="Pfam" id="PF11528">
    <property type="entry name" value="DUF3224"/>
    <property type="match status" value="1"/>
</dbReference>
<evidence type="ECO:0000313" key="2">
    <source>
        <dbReference type="Proteomes" id="UP000469670"/>
    </source>
</evidence>
<dbReference type="RefSeq" id="WP_164200975.1">
    <property type="nucleotide sequence ID" value="NZ_JAAGMP010000409.1"/>
</dbReference>
<protein>
    <submittedName>
        <fullName evidence="1">DUF3224 domain-containing protein</fullName>
    </submittedName>
</protein>
<organism evidence="1 2">
    <name type="scientific">Streptomyces parvus</name>
    <dbReference type="NCBI Taxonomy" id="66428"/>
    <lineage>
        <taxon>Bacteria</taxon>
        <taxon>Bacillati</taxon>
        <taxon>Actinomycetota</taxon>
        <taxon>Actinomycetes</taxon>
        <taxon>Kitasatosporales</taxon>
        <taxon>Streptomycetaceae</taxon>
        <taxon>Streptomyces</taxon>
    </lineage>
</organism>
<dbReference type="EMBL" id="JAAGMP010000409">
    <property type="protein sequence ID" value="NEC18256.1"/>
    <property type="molecule type" value="Genomic_DNA"/>
</dbReference>
<proteinExistence type="predicted"/>
<dbReference type="Gene3D" id="2.40.350.10">
    <property type="entry name" value="SO1590-like"/>
    <property type="match status" value="1"/>
</dbReference>
<dbReference type="InterPro" id="IPR023159">
    <property type="entry name" value="SO1590-like_sf"/>
</dbReference>
<comment type="caution">
    <text evidence="1">The sequence shown here is derived from an EMBL/GenBank/DDBJ whole genome shotgun (WGS) entry which is preliminary data.</text>
</comment>
<accession>A0A7K3RSP1</accession>
<dbReference type="InterPro" id="IPR021607">
    <property type="entry name" value="DUF3224"/>
</dbReference>
<dbReference type="Proteomes" id="UP000469670">
    <property type="component" value="Unassembled WGS sequence"/>
</dbReference>
<dbReference type="SUPFAM" id="SSF159238">
    <property type="entry name" value="SO1590-like"/>
    <property type="match status" value="1"/>
</dbReference>
<dbReference type="AlphaFoldDB" id="A0A7K3RSP1"/>
<name>A0A7K3RSP1_9ACTN</name>
<evidence type="ECO:0000313" key="1">
    <source>
        <dbReference type="EMBL" id="NEC18256.1"/>
    </source>
</evidence>
<sequence>MTTIAKGTLDVSDWVEAVIAEAEGQCKQANAHCQAAFAGDLEGGGRADWLLVYVGEAGTRFVGTQRFEGKLTGRAGSFVLQMYGTYTETGVEVVWEVVPGSGSGELAGLTGKGGYLNADYTLEFSLS</sequence>
<gene>
    <name evidence="1" type="ORF">G3I50_08265</name>
</gene>